<accession>A0A061J7B1</accession>
<dbReference type="AlphaFoldDB" id="A0A061J7B1"/>
<comment type="similarity">
    <text evidence="2">Belongs to the RAMP4 family.</text>
</comment>
<evidence type="ECO:0000256" key="5">
    <source>
        <dbReference type="ARBA" id="ARBA00022989"/>
    </source>
</evidence>
<proteinExistence type="inferred from homology"/>
<reference evidence="9 10" key="1">
    <citation type="submission" date="2013-07" db="EMBL/GenBank/DDBJ databases">
        <authorList>
            <person name="Stoco P.H."/>
            <person name="Wagner G."/>
            <person name="Gerber A."/>
            <person name="Zaha A."/>
            <person name="Thompson C."/>
            <person name="Bartholomeu D.C."/>
            <person name="Luckemeyer D.D."/>
            <person name="Bahia D."/>
            <person name="Loreto E."/>
            <person name="Prestes E.B."/>
            <person name="Lima F.M."/>
            <person name="Rodrigues-Luiz G."/>
            <person name="Vallejo G.A."/>
            <person name="Filho J.F."/>
            <person name="Monteiro K.M."/>
            <person name="Tyler K.M."/>
            <person name="de Almeida L.G."/>
            <person name="Ortiz M.F."/>
            <person name="Siervo M.A."/>
            <person name="de Moraes M.H."/>
            <person name="Cunha O.L."/>
            <person name="Mendonca-Neto R."/>
            <person name="Silva R."/>
            <person name="Teixeira S.M."/>
            <person name="Murta S.M."/>
            <person name="Sincero T.C."/>
            <person name="Mendes T.A."/>
            <person name="Urmenyi T.P."/>
            <person name="Silva V.G."/>
            <person name="da Rocha W.D."/>
            <person name="Andersson B."/>
            <person name="Romanha A.J."/>
            <person name="Steindel M."/>
            <person name="de Vasconcelos A.T."/>
            <person name="Grisard E.C."/>
        </authorList>
    </citation>
    <scope>NUCLEOTIDE SEQUENCE [LARGE SCALE GENOMIC DNA]</scope>
    <source>
        <strain evidence="9 10">SC58</strain>
    </source>
</reference>
<organism evidence="9 10">
    <name type="scientific">Trypanosoma rangeli SC58</name>
    <dbReference type="NCBI Taxonomy" id="429131"/>
    <lineage>
        <taxon>Eukaryota</taxon>
        <taxon>Discoba</taxon>
        <taxon>Euglenozoa</taxon>
        <taxon>Kinetoplastea</taxon>
        <taxon>Metakinetoplastina</taxon>
        <taxon>Trypanosomatida</taxon>
        <taxon>Trypanosomatidae</taxon>
        <taxon>Trypanosoma</taxon>
        <taxon>Herpetosoma</taxon>
    </lineage>
</organism>
<evidence type="ECO:0000256" key="2">
    <source>
        <dbReference type="ARBA" id="ARBA00005500"/>
    </source>
</evidence>
<evidence type="ECO:0000313" key="9">
    <source>
        <dbReference type="EMBL" id="ESL09167.1"/>
    </source>
</evidence>
<evidence type="ECO:0000256" key="8">
    <source>
        <dbReference type="SAM" id="Phobius"/>
    </source>
</evidence>
<sequence length="77" mass="8715">MPMSPARTMRAKAQKQNDQIRFPRPSGEEKKRSREAKENKTPVSTWISALMLFIIFGSTIVHIYINIVSSPKVGKAN</sequence>
<dbReference type="EMBL" id="AUPL01003117">
    <property type="protein sequence ID" value="ESL09167.1"/>
    <property type="molecule type" value="Genomic_DNA"/>
</dbReference>
<evidence type="ECO:0000256" key="1">
    <source>
        <dbReference type="ARBA" id="ARBA00004389"/>
    </source>
</evidence>
<evidence type="ECO:0000256" key="7">
    <source>
        <dbReference type="SAM" id="MobiDB-lite"/>
    </source>
</evidence>
<protein>
    <recommendedName>
        <fullName evidence="11">Stress-associated endoplasmic reticulum protein</fullName>
    </recommendedName>
</protein>
<feature type="compositionally biased region" description="Basic and acidic residues" evidence="7">
    <location>
        <begin position="26"/>
        <end position="40"/>
    </location>
</feature>
<evidence type="ECO:0008006" key="11">
    <source>
        <dbReference type="Google" id="ProtNLM"/>
    </source>
</evidence>
<dbReference type="InterPro" id="IPR010580">
    <property type="entry name" value="ER_stress-assoc"/>
</dbReference>
<keyword evidence="10" id="KW-1185">Reference proteome</keyword>
<comment type="subcellular location">
    <subcellularLocation>
        <location evidence="1">Endoplasmic reticulum membrane</location>
        <topology evidence="1">Single-pass membrane protein</topology>
    </subcellularLocation>
</comment>
<keyword evidence="3 8" id="KW-0812">Transmembrane</keyword>
<comment type="caution">
    <text evidence="9">The sequence shown here is derived from an EMBL/GenBank/DDBJ whole genome shotgun (WGS) entry which is preliminary data.</text>
</comment>
<dbReference type="GO" id="GO:0005789">
    <property type="term" value="C:endoplasmic reticulum membrane"/>
    <property type="evidence" value="ECO:0007669"/>
    <property type="project" value="UniProtKB-SubCell"/>
</dbReference>
<keyword evidence="4" id="KW-0256">Endoplasmic reticulum</keyword>
<evidence type="ECO:0000256" key="6">
    <source>
        <dbReference type="ARBA" id="ARBA00023136"/>
    </source>
</evidence>
<evidence type="ECO:0000313" key="10">
    <source>
        <dbReference type="Proteomes" id="UP000031737"/>
    </source>
</evidence>
<keyword evidence="5 8" id="KW-1133">Transmembrane helix</keyword>
<evidence type="ECO:0000256" key="4">
    <source>
        <dbReference type="ARBA" id="ARBA00022824"/>
    </source>
</evidence>
<dbReference type="VEuPathDB" id="TriTrypDB:TRSC58_03117"/>
<evidence type="ECO:0000256" key="3">
    <source>
        <dbReference type="ARBA" id="ARBA00022692"/>
    </source>
</evidence>
<dbReference type="Pfam" id="PF06624">
    <property type="entry name" value="RAMP4"/>
    <property type="match status" value="1"/>
</dbReference>
<feature type="transmembrane region" description="Helical" evidence="8">
    <location>
        <begin position="43"/>
        <end position="65"/>
    </location>
</feature>
<feature type="region of interest" description="Disordered" evidence="7">
    <location>
        <begin position="1"/>
        <end position="42"/>
    </location>
</feature>
<gene>
    <name evidence="9" type="ORF">TRSC58_03117</name>
</gene>
<keyword evidence="6 8" id="KW-0472">Membrane</keyword>
<dbReference type="OrthoDB" id="250280at2759"/>
<name>A0A061J7B1_TRYRA</name>
<dbReference type="Proteomes" id="UP000031737">
    <property type="component" value="Unassembled WGS sequence"/>
</dbReference>